<gene>
    <name evidence="7" type="ORF">pdam_00021135</name>
</gene>
<proteinExistence type="predicted"/>
<keyword evidence="5" id="KW-0067">ATP-binding</keyword>
<keyword evidence="1" id="KW-0723">Serine/threonine-protein kinase</keyword>
<dbReference type="InterPro" id="IPR004166">
    <property type="entry name" value="a-kinase_dom"/>
</dbReference>
<dbReference type="Pfam" id="PF02816">
    <property type="entry name" value="Alpha_kinase"/>
    <property type="match status" value="1"/>
</dbReference>
<keyword evidence="2" id="KW-0808">Transferase</keyword>
<name>A0A3M6V401_POCDA</name>
<evidence type="ECO:0000259" key="6">
    <source>
        <dbReference type="PROSITE" id="PS51158"/>
    </source>
</evidence>
<dbReference type="PANTHER" id="PTHR45992">
    <property type="entry name" value="EUKARYOTIC ELONGATION FACTOR 2 KINASE-RELATED"/>
    <property type="match status" value="1"/>
</dbReference>
<dbReference type="SUPFAM" id="SSF56112">
    <property type="entry name" value="Protein kinase-like (PK-like)"/>
    <property type="match status" value="1"/>
</dbReference>
<evidence type="ECO:0000313" key="8">
    <source>
        <dbReference type="Proteomes" id="UP000275408"/>
    </source>
</evidence>
<dbReference type="PROSITE" id="PS51158">
    <property type="entry name" value="ALPHA_KINASE"/>
    <property type="match status" value="1"/>
</dbReference>
<dbReference type="PANTHER" id="PTHR45992:SF2">
    <property type="entry name" value="EUKARYOTIC ELONGATION FACTOR 2 KINASE"/>
    <property type="match status" value="1"/>
</dbReference>
<dbReference type="OrthoDB" id="5987862at2759"/>
<reference evidence="7 8" key="1">
    <citation type="journal article" date="2018" name="Sci. Rep.">
        <title>Comparative analysis of the Pocillopora damicornis genome highlights role of immune system in coral evolution.</title>
        <authorList>
            <person name="Cunning R."/>
            <person name="Bay R.A."/>
            <person name="Gillette P."/>
            <person name="Baker A.C."/>
            <person name="Traylor-Knowles N."/>
        </authorList>
    </citation>
    <scope>NUCLEOTIDE SEQUENCE [LARGE SCALE GENOMIC DNA]</scope>
    <source>
        <strain evidence="7">RSMAS</strain>
        <tissue evidence="7">Whole animal</tissue>
    </source>
</reference>
<dbReference type="Gene3D" id="3.20.200.10">
    <property type="entry name" value="MHCK/EF2 kinase"/>
    <property type="match status" value="1"/>
</dbReference>
<dbReference type="STRING" id="46731.A0A3M6V401"/>
<protein>
    <recommendedName>
        <fullName evidence="6">Alpha-type protein kinase domain-containing protein</fullName>
    </recommendedName>
</protein>
<feature type="domain" description="Alpha-type protein kinase" evidence="6">
    <location>
        <begin position="1"/>
        <end position="98"/>
    </location>
</feature>
<dbReference type="InterPro" id="IPR011009">
    <property type="entry name" value="Kinase-like_dom_sf"/>
</dbReference>
<keyword evidence="4" id="KW-0418">Kinase</keyword>
<comment type="caution">
    <text evidence="7">The sequence shown here is derived from an EMBL/GenBank/DDBJ whole genome shotgun (WGS) entry which is preliminary data.</text>
</comment>
<sequence>MGKTNSGEFVSIEEYIDGDFIKYINNNGDVCEKGTVCDKAEAFVHFTHEKSEGKLIVLDIQGSGYTLYDPEIVSLDLLSDDVVAFHDSSQRFTNKPYG</sequence>
<keyword evidence="3" id="KW-0547">Nucleotide-binding</keyword>
<evidence type="ECO:0000256" key="5">
    <source>
        <dbReference type="ARBA" id="ARBA00022840"/>
    </source>
</evidence>
<dbReference type="Proteomes" id="UP000275408">
    <property type="component" value="Unassembled WGS sequence"/>
</dbReference>
<dbReference type="GO" id="GO:1903013">
    <property type="term" value="P:response to differentiation-inducing factor 1"/>
    <property type="evidence" value="ECO:0007669"/>
    <property type="project" value="TreeGrafter"/>
</dbReference>
<dbReference type="EMBL" id="RCHS01000131">
    <property type="protein sequence ID" value="RMX60651.1"/>
    <property type="molecule type" value="Genomic_DNA"/>
</dbReference>
<dbReference type="GO" id="GO:0031037">
    <property type="term" value="P:myosin II filament disassembly"/>
    <property type="evidence" value="ECO:0007669"/>
    <property type="project" value="TreeGrafter"/>
</dbReference>
<evidence type="ECO:0000256" key="3">
    <source>
        <dbReference type="ARBA" id="ARBA00022741"/>
    </source>
</evidence>
<dbReference type="GO" id="GO:0005524">
    <property type="term" value="F:ATP binding"/>
    <property type="evidence" value="ECO:0007669"/>
    <property type="project" value="UniProtKB-KW"/>
</dbReference>
<keyword evidence="8" id="KW-1185">Reference proteome</keyword>
<dbReference type="AlphaFoldDB" id="A0A3M6V401"/>
<evidence type="ECO:0000256" key="1">
    <source>
        <dbReference type="ARBA" id="ARBA00022527"/>
    </source>
</evidence>
<dbReference type="GO" id="GO:0004674">
    <property type="term" value="F:protein serine/threonine kinase activity"/>
    <property type="evidence" value="ECO:0007669"/>
    <property type="project" value="UniProtKB-KW"/>
</dbReference>
<evidence type="ECO:0000313" key="7">
    <source>
        <dbReference type="EMBL" id="RMX60651.1"/>
    </source>
</evidence>
<organism evidence="7 8">
    <name type="scientific">Pocillopora damicornis</name>
    <name type="common">Cauliflower coral</name>
    <name type="synonym">Millepora damicornis</name>
    <dbReference type="NCBI Taxonomy" id="46731"/>
    <lineage>
        <taxon>Eukaryota</taxon>
        <taxon>Metazoa</taxon>
        <taxon>Cnidaria</taxon>
        <taxon>Anthozoa</taxon>
        <taxon>Hexacorallia</taxon>
        <taxon>Scleractinia</taxon>
        <taxon>Astrocoeniina</taxon>
        <taxon>Pocilloporidae</taxon>
        <taxon>Pocillopora</taxon>
    </lineage>
</organism>
<dbReference type="InterPro" id="IPR051852">
    <property type="entry name" value="Alpha-type_PK"/>
</dbReference>
<evidence type="ECO:0000256" key="4">
    <source>
        <dbReference type="ARBA" id="ARBA00022777"/>
    </source>
</evidence>
<evidence type="ECO:0000256" key="2">
    <source>
        <dbReference type="ARBA" id="ARBA00022679"/>
    </source>
</evidence>
<accession>A0A3M6V401</accession>